<feature type="compositionally biased region" description="Basic residues" evidence="1">
    <location>
        <begin position="579"/>
        <end position="589"/>
    </location>
</feature>
<proteinExistence type="predicted"/>
<evidence type="ECO:0000313" key="3">
    <source>
        <dbReference type="Proteomes" id="UP001189429"/>
    </source>
</evidence>
<feature type="region of interest" description="Disordered" evidence="1">
    <location>
        <begin position="539"/>
        <end position="562"/>
    </location>
</feature>
<accession>A0ABN9XJH7</accession>
<organism evidence="2 3">
    <name type="scientific">Prorocentrum cordatum</name>
    <dbReference type="NCBI Taxonomy" id="2364126"/>
    <lineage>
        <taxon>Eukaryota</taxon>
        <taxon>Sar</taxon>
        <taxon>Alveolata</taxon>
        <taxon>Dinophyceae</taxon>
        <taxon>Prorocentrales</taxon>
        <taxon>Prorocentraceae</taxon>
        <taxon>Prorocentrum</taxon>
    </lineage>
</organism>
<gene>
    <name evidence="2" type="ORF">PCOR1329_LOCUS77214</name>
</gene>
<feature type="compositionally biased region" description="Basic and acidic residues" evidence="1">
    <location>
        <begin position="425"/>
        <end position="441"/>
    </location>
</feature>
<name>A0ABN9XJH7_9DINO</name>
<feature type="compositionally biased region" description="Low complexity" evidence="1">
    <location>
        <begin position="540"/>
        <end position="549"/>
    </location>
</feature>
<dbReference type="Proteomes" id="UP001189429">
    <property type="component" value="Unassembled WGS sequence"/>
</dbReference>
<comment type="caution">
    <text evidence="2">The sequence shown here is derived from an EMBL/GenBank/DDBJ whole genome shotgun (WGS) entry which is preliminary data.</text>
</comment>
<feature type="compositionally biased region" description="Low complexity" evidence="1">
    <location>
        <begin position="332"/>
        <end position="354"/>
    </location>
</feature>
<feature type="compositionally biased region" description="Low complexity" evidence="1">
    <location>
        <begin position="9"/>
        <end position="21"/>
    </location>
</feature>
<feature type="region of interest" description="Disordered" evidence="1">
    <location>
        <begin position="1"/>
        <end position="101"/>
    </location>
</feature>
<dbReference type="EMBL" id="CAUYUJ010020663">
    <property type="protein sequence ID" value="CAK0899777.1"/>
    <property type="molecule type" value="Genomic_DNA"/>
</dbReference>
<evidence type="ECO:0000313" key="2">
    <source>
        <dbReference type="EMBL" id="CAK0899777.1"/>
    </source>
</evidence>
<feature type="region of interest" description="Disordered" evidence="1">
    <location>
        <begin position="578"/>
        <end position="658"/>
    </location>
</feature>
<keyword evidence="3" id="KW-1185">Reference proteome</keyword>
<sequence>PRRPEPPRVARWPRAPGARGRPGAKRGGPASEPRLGPRPGQHGRGAAAAVRPAQRRAGRGPRAAALRADRDGGPAAVLPRGADGHDVLHEGGAGEPGDLRGEERLPGGICGDRTPAAHRICADGGVDGFVQMYALPVRPKKADIADGLFSGPPLLLCAQREHRPEQLQHGPDTHLGESHHPVVFPAAHLPRSEAGELVHQGREVPGLQLGGAVTHAVRVLLRLCRRCCEDAVLRHPRQRVQEPGLGRDGVRGLLLRRLREPCSGWPHGQHAEAGRVRYRYLHGTTRRGAFAARHVRAALCDLGGGRGHAYRLGGPRGGLGRQPGRRVPGPPVGRLRPRVQPAQVRHRAAAVGHAHSLRRQLQQGGHDRPRHGAGPRAVPDRRLGLADGGVVHRQHRGLHGLQLREAPASPALQLQGGGPGQPSGLRRERAAAPPREHRGRPGGEAQLLRGRRVGVAGHGPSGRRLPLLLRGRRPAEGGRHRELQRPRGAAAHPGPWARCEVWRLRGLRSQPVTALARGPRGRGLRRAVPCGERAGERRVAAPLARRAAPPLAPDEKRAGAGGGAPALFGHVLGTIVGQQRKRCPGRNSRRGALLLRSEGQAPQEDRERSEASPEICPPCLAPGSPRRWAPHREPPPPGRLRAPCAASRSPAAARRRRPLAVARRLRSRAVLARRAPRCLAAERPGRPCRGGGRGSSEEQEVVIEAAEGEEGRYYVLPKCGAFGARRALLLSCALRAQKLLWSFCCYASSNLPARQDHIAFSLPHAAIVSSALPSVPRPPPLPV</sequence>
<evidence type="ECO:0000256" key="1">
    <source>
        <dbReference type="SAM" id="MobiDB-lite"/>
    </source>
</evidence>
<feature type="compositionally biased region" description="Basic and acidic residues" evidence="1">
    <location>
        <begin position="473"/>
        <end position="485"/>
    </location>
</feature>
<reference evidence="2" key="1">
    <citation type="submission" date="2023-10" db="EMBL/GenBank/DDBJ databases">
        <authorList>
            <person name="Chen Y."/>
            <person name="Shah S."/>
            <person name="Dougan E. K."/>
            <person name="Thang M."/>
            <person name="Chan C."/>
        </authorList>
    </citation>
    <scope>NUCLEOTIDE SEQUENCE [LARGE SCALE GENOMIC DNA]</scope>
</reference>
<feature type="region of interest" description="Disordered" evidence="1">
    <location>
        <begin position="313"/>
        <end position="382"/>
    </location>
</feature>
<protein>
    <submittedName>
        <fullName evidence="2">Uncharacterized protein</fullName>
    </submittedName>
</protein>
<feature type="compositionally biased region" description="Low complexity" evidence="1">
    <location>
        <begin position="639"/>
        <end position="652"/>
    </location>
</feature>
<feature type="region of interest" description="Disordered" evidence="1">
    <location>
        <begin position="410"/>
        <end position="492"/>
    </location>
</feature>
<feature type="non-terminal residue" evidence="2">
    <location>
        <position position="1"/>
    </location>
</feature>